<dbReference type="InterPro" id="IPR023665">
    <property type="entry name" value="ApgAM_prokaryotes"/>
</dbReference>
<dbReference type="EnsemblBacteria" id="CAD76000">
    <property type="protein sequence ID" value="CAD76000"/>
    <property type="gene ID" value="RB8924"/>
</dbReference>
<gene>
    <name evidence="8" type="primary">bcpC</name>
    <name evidence="8" type="ordered locus">RB8924</name>
</gene>
<dbReference type="NCBIfam" id="TIGR02535">
    <property type="entry name" value="hyp_Hser_kinase"/>
    <property type="match status" value="1"/>
</dbReference>
<organism evidence="8 9">
    <name type="scientific">Rhodopirellula baltica (strain DSM 10527 / NCIMB 13988 / SH1)</name>
    <dbReference type="NCBI Taxonomy" id="243090"/>
    <lineage>
        <taxon>Bacteria</taxon>
        <taxon>Pseudomonadati</taxon>
        <taxon>Planctomycetota</taxon>
        <taxon>Planctomycetia</taxon>
        <taxon>Pirellulales</taxon>
        <taxon>Pirellulaceae</taxon>
        <taxon>Rhodopirellula</taxon>
    </lineage>
</organism>
<sequence>MRRWFLSGPFVFAGVQRNCRNSFDHPGGAFAMKYVLIIPDGCADEPLESLNGRTPLQAANLPAMDQIASRGRVGVTDNTPIDFPAGSEIANLCLLGYDPNVCFTGRAPLEAAAQGIELGPHDCAVRCNLVTIRDQTMIDFTADHISTEEATTLLEDLSKELFGENGPLSDSDLAGRLEFVPGVSYRNLMLYRGDADHPSPFTTATRSSAPHDLTDLSVMDDFPRGPGSQILVDLMNASADILAKHPINVARKAAGKDVATHVWLWSSGGAPKLSTFEERYGIRGVMITAVDLLRGIGALAGWPRIEVEGATGYLDTNYAGKGEAAIQALADYDFVCVHIEAPDEASHEGNVEAKIEALQQIDQHIVAPLWEALSKYDEHRMLILPDHPTFCRTKKHTHGPVPLTMAGTGIESDSATTFDEVSANASGWVFDPGWTMMDAYIQKG</sequence>
<proteinExistence type="inferred from homology"/>
<evidence type="ECO:0000313" key="9">
    <source>
        <dbReference type="Proteomes" id="UP000001025"/>
    </source>
</evidence>
<evidence type="ECO:0000256" key="5">
    <source>
        <dbReference type="ARBA" id="ARBA00023152"/>
    </source>
</evidence>
<dbReference type="InterPro" id="IPR006124">
    <property type="entry name" value="Metalloenzyme"/>
</dbReference>
<dbReference type="InParanoid" id="Q7UMB7"/>
<dbReference type="HOGENOM" id="CLU_034906_2_0_0"/>
<dbReference type="PANTHER" id="PTHR31209">
    <property type="entry name" value="COFACTOR-INDEPENDENT PHOSPHOGLYCERATE MUTASE"/>
    <property type="match status" value="1"/>
</dbReference>
<dbReference type="eggNOG" id="COG3635">
    <property type="taxonomic scope" value="Bacteria"/>
</dbReference>
<evidence type="ECO:0000259" key="7">
    <source>
        <dbReference type="Pfam" id="PF01676"/>
    </source>
</evidence>
<dbReference type="Gene3D" id="3.40.720.10">
    <property type="entry name" value="Alkaline Phosphatase, subunit A"/>
    <property type="match status" value="1"/>
</dbReference>
<dbReference type="EC" id="4.1.1.-" evidence="8"/>
<protein>
    <submittedName>
        <fullName evidence="8">Probable phosphonopyruvate decarboxylase 1</fullName>
        <ecNumber evidence="8">4.1.1.-</ecNumber>
    </submittedName>
</protein>
<dbReference type="KEGG" id="rba:RB8924"/>
<reference evidence="8 9" key="1">
    <citation type="journal article" date="2003" name="Proc. Natl. Acad. Sci. U.S.A.">
        <title>Complete genome sequence of the marine planctomycete Pirellula sp. strain 1.</title>
        <authorList>
            <person name="Gloeckner F.O."/>
            <person name="Kube M."/>
            <person name="Bauer M."/>
            <person name="Teeling H."/>
            <person name="Lombardot T."/>
            <person name="Ludwig W."/>
            <person name="Gade D."/>
            <person name="Beck A."/>
            <person name="Borzym K."/>
            <person name="Heitmann K."/>
            <person name="Rabus R."/>
            <person name="Schlesner H."/>
            <person name="Amann R."/>
            <person name="Reinhardt R."/>
        </authorList>
    </citation>
    <scope>NUCLEOTIDE SEQUENCE [LARGE SCALE GENOMIC DNA]</scope>
    <source>
        <strain evidence="9">DSM 10527 / NCIMB 13988 / SH1</strain>
    </source>
</reference>
<evidence type="ECO:0000256" key="3">
    <source>
        <dbReference type="ARBA" id="ARBA00004921"/>
    </source>
</evidence>
<evidence type="ECO:0000256" key="4">
    <source>
        <dbReference type="ARBA" id="ARBA00005524"/>
    </source>
</evidence>
<comment type="similarity">
    <text evidence="4">Belongs to the BPG-independent phosphoglycerate mutase family. A-PGAM subfamily.</text>
</comment>
<dbReference type="InterPro" id="IPR004456">
    <property type="entry name" value="Pglycerate_mutase_ApgM"/>
</dbReference>
<dbReference type="GO" id="GO:0016829">
    <property type="term" value="F:lyase activity"/>
    <property type="evidence" value="ECO:0007669"/>
    <property type="project" value="UniProtKB-KW"/>
</dbReference>
<keyword evidence="8" id="KW-0456">Lyase</keyword>
<dbReference type="EMBL" id="BX294148">
    <property type="protein sequence ID" value="CAD76000.1"/>
    <property type="molecule type" value="Genomic_DNA"/>
</dbReference>
<feature type="domain" description="Metalloenzyme" evidence="7">
    <location>
        <begin position="32"/>
        <end position="414"/>
    </location>
</feature>
<dbReference type="PANTHER" id="PTHR31209:SF4">
    <property type="entry name" value="2,3-BISPHOSPHOGLYCERATE-INDEPENDENT PHOSPHOGLYCERATE MUTASE"/>
    <property type="match status" value="1"/>
</dbReference>
<keyword evidence="5" id="KW-0324">Glycolysis</keyword>
<comment type="function">
    <text evidence="2">Catalyzes the interconversion of 2-phosphoglycerate and 3-phosphoglycerate.</text>
</comment>
<dbReference type="Pfam" id="PF10143">
    <property type="entry name" value="PhosphMutase"/>
    <property type="match status" value="1"/>
</dbReference>
<accession>Q7UMB7</accession>
<keyword evidence="9" id="KW-1185">Reference proteome</keyword>
<dbReference type="InterPro" id="IPR017850">
    <property type="entry name" value="Alkaline_phosphatase_core_sf"/>
</dbReference>
<dbReference type="InterPro" id="IPR042253">
    <property type="entry name" value="Pglycerate_mutase_ApgM_sf"/>
</dbReference>
<evidence type="ECO:0000256" key="1">
    <source>
        <dbReference type="ARBA" id="ARBA00000370"/>
    </source>
</evidence>
<dbReference type="NCBIfam" id="NF003242">
    <property type="entry name" value="PRK04200.1"/>
    <property type="match status" value="1"/>
</dbReference>
<dbReference type="SUPFAM" id="SSF53649">
    <property type="entry name" value="Alkaline phosphatase-like"/>
    <property type="match status" value="1"/>
</dbReference>
<dbReference type="NCBIfam" id="TIGR00306">
    <property type="entry name" value="apgM"/>
    <property type="match status" value="1"/>
</dbReference>
<dbReference type="Pfam" id="PF01676">
    <property type="entry name" value="Metalloenzyme"/>
    <property type="match status" value="1"/>
</dbReference>
<dbReference type="Proteomes" id="UP000001025">
    <property type="component" value="Chromosome"/>
</dbReference>
<comment type="pathway">
    <text evidence="3">Carbohydrate degradation.</text>
</comment>
<dbReference type="CDD" id="cd16011">
    <property type="entry name" value="iPGM_like"/>
    <property type="match status" value="1"/>
</dbReference>
<dbReference type="OrthoDB" id="9804453at2"/>
<dbReference type="AlphaFoldDB" id="Q7UMB7"/>
<evidence type="ECO:0000256" key="6">
    <source>
        <dbReference type="ARBA" id="ARBA00023235"/>
    </source>
</evidence>
<comment type="catalytic activity">
    <reaction evidence="1">
        <text>(2R)-2-phosphoglycerate = (2R)-3-phosphoglycerate</text>
        <dbReference type="Rhea" id="RHEA:15901"/>
        <dbReference type="ChEBI" id="CHEBI:58272"/>
        <dbReference type="ChEBI" id="CHEBI:58289"/>
        <dbReference type="EC" id="5.4.2.12"/>
    </reaction>
</comment>
<dbReference type="GO" id="GO:0004619">
    <property type="term" value="F:phosphoglycerate mutase activity"/>
    <property type="evidence" value="ECO:0007669"/>
    <property type="project" value="UniProtKB-EC"/>
</dbReference>
<dbReference type="STRING" id="243090.RB8924"/>
<dbReference type="Gene3D" id="3.30.70.2130">
    <property type="entry name" value="Metalloenzyme domain"/>
    <property type="match status" value="1"/>
</dbReference>
<evidence type="ECO:0000256" key="2">
    <source>
        <dbReference type="ARBA" id="ARBA00002315"/>
    </source>
</evidence>
<dbReference type="PIRSF" id="PIRSF006392">
    <property type="entry name" value="IPGAM_arch"/>
    <property type="match status" value="1"/>
</dbReference>
<dbReference type="GO" id="GO:0006096">
    <property type="term" value="P:glycolytic process"/>
    <property type="evidence" value="ECO:0007669"/>
    <property type="project" value="UniProtKB-KW"/>
</dbReference>
<name>Q7UMB7_RHOBA</name>
<evidence type="ECO:0000313" key="8">
    <source>
        <dbReference type="EMBL" id="CAD76000.1"/>
    </source>
</evidence>
<dbReference type="PATRIC" id="fig|243090.15.peg.4282"/>
<dbReference type="GO" id="GO:0046872">
    <property type="term" value="F:metal ion binding"/>
    <property type="evidence" value="ECO:0007669"/>
    <property type="project" value="InterPro"/>
</dbReference>
<keyword evidence="6" id="KW-0413">Isomerase</keyword>